<organism evidence="1 2">
    <name type="scientific">Smallanthus sonchifolius</name>
    <dbReference type="NCBI Taxonomy" id="185202"/>
    <lineage>
        <taxon>Eukaryota</taxon>
        <taxon>Viridiplantae</taxon>
        <taxon>Streptophyta</taxon>
        <taxon>Embryophyta</taxon>
        <taxon>Tracheophyta</taxon>
        <taxon>Spermatophyta</taxon>
        <taxon>Magnoliopsida</taxon>
        <taxon>eudicotyledons</taxon>
        <taxon>Gunneridae</taxon>
        <taxon>Pentapetalae</taxon>
        <taxon>asterids</taxon>
        <taxon>campanulids</taxon>
        <taxon>Asterales</taxon>
        <taxon>Asteraceae</taxon>
        <taxon>Asteroideae</taxon>
        <taxon>Heliantheae alliance</taxon>
        <taxon>Millerieae</taxon>
        <taxon>Smallanthus</taxon>
    </lineage>
</organism>
<accession>A0ACB9D7U3</accession>
<proteinExistence type="predicted"/>
<comment type="caution">
    <text evidence="1">The sequence shown here is derived from an EMBL/GenBank/DDBJ whole genome shotgun (WGS) entry which is preliminary data.</text>
</comment>
<evidence type="ECO:0000313" key="2">
    <source>
        <dbReference type="Proteomes" id="UP001056120"/>
    </source>
</evidence>
<reference evidence="1 2" key="2">
    <citation type="journal article" date="2022" name="Mol. Ecol. Resour.">
        <title>The genomes of chicory, endive, great burdock and yacon provide insights into Asteraceae paleo-polyploidization history and plant inulin production.</title>
        <authorList>
            <person name="Fan W."/>
            <person name="Wang S."/>
            <person name="Wang H."/>
            <person name="Wang A."/>
            <person name="Jiang F."/>
            <person name="Liu H."/>
            <person name="Zhao H."/>
            <person name="Xu D."/>
            <person name="Zhang Y."/>
        </authorList>
    </citation>
    <scope>NUCLEOTIDE SEQUENCE [LARGE SCALE GENOMIC DNA]</scope>
    <source>
        <strain evidence="2">cv. Yunnan</strain>
        <tissue evidence="1">Leaves</tissue>
    </source>
</reference>
<sequence>MFVFPANSKRTDQGLLANPRSGSTVLRIDPFVHRKRDTGIRTSPTASFGGGSGVTPSLAVDSSPLYPAVLVISAKYSNPTTKTTTGGVVISLDLPRSDEMHFSEFKSC</sequence>
<gene>
    <name evidence="1" type="ORF">L1987_60361</name>
</gene>
<dbReference type="EMBL" id="CM042037">
    <property type="protein sequence ID" value="KAI3742669.1"/>
    <property type="molecule type" value="Genomic_DNA"/>
</dbReference>
<dbReference type="Proteomes" id="UP001056120">
    <property type="component" value="Linkage Group LG20"/>
</dbReference>
<evidence type="ECO:0000313" key="1">
    <source>
        <dbReference type="EMBL" id="KAI3742669.1"/>
    </source>
</evidence>
<protein>
    <submittedName>
        <fullName evidence="1">Uncharacterized protein</fullName>
    </submittedName>
</protein>
<name>A0ACB9D7U3_9ASTR</name>
<reference evidence="2" key="1">
    <citation type="journal article" date="2022" name="Mol. Ecol. Resour.">
        <title>The genomes of chicory, endive, great burdock and yacon provide insights into Asteraceae palaeo-polyploidization history and plant inulin production.</title>
        <authorList>
            <person name="Fan W."/>
            <person name="Wang S."/>
            <person name="Wang H."/>
            <person name="Wang A."/>
            <person name="Jiang F."/>
            <person name="Liu H."/>
            <person name="Zhao H."/>
            <person name="Xu D."/>
            <person name="Zhang Y."/>
        </authorList>
    </citation>
    <scope>NUCLEOTIDE SEQUENCE [LARGE SCALE GENOMIC DNA]</scope>
    <source>
        <strain evidence="2">cv. Yunnan</strain>
    </source>
</reference>
<keyword evidence="2" id="KW-1185">Reference proteome</keyword>